<gene>
    <name evidence="5" type="ORF">ACE11A_03275</name>
</gene>
<reference evidence="5 6" key="1">
    <citation type="submission" date="2024-09" db="EMBL/GenBank/DDBJ databases">
        <title>Draft genome sequence of multifaceted antimicrobials producing Streptomyces sp. strain FH1.</title>
        <authorList>
            <person name="Hassan F."/>
            <person name="Ali H."/>
            <person name="Hassan N."/>
            <person name="Nawaz A."/>
        </authorList>
    </citation>
    <scope>NUCLEOTIDE SEQUENCE [LARGE SCALE GENOMIC DNA]</scope>
    <source>
        <strain evidence="5 6">FH1</strain>
    </source>
</reference>
<dbReference type="InterPro" id="IPR015797">
    <property type="entry name" value="NUDIX_hydrolase-like_dom_sf"/>
</dbReference>
<keyword evidence="2" id="KW-0378">Hydrolase</keyword>
<evidence type="ECO:0000256" key="3">
    <source>
        <dbReference type="ARBA" id="ARBA00022842"/>
    </source>
</evidence>
<proteinExistence type="predicted"/>
<dbReference type="EMBL" id="JBHGBT010000002">
    <property type="protein sequence ID" value="MFB4193377.1"/>
    <property type="molecule type" value="Genomic_DNA"/>
</dbReference>
<evidence type="ECO:0000256" key="2">
    <source>
        <dbReference type="ARBA" id="ARBA00022801"/>
    </source>
</evidence>
<accession>A0ABV4ZHH8</accession>
<feature type="domain" description="Nudix hydrolase" evidence="4">
    <location>
        <begin position="12"/>
        <end position="145"/>
    </location>
</feature>
<dbReference type="Proteomes" id="UP001577267">
    <property type="component" value="Unassembled WGS sequence"/>
</dbReference>
<dbReference type="InterPro" id="IPR000086">
    <property type="entry name" value="NUDIX_hydrolase_dom"/>
</dbReference>
<dbReference type="PANTHER" id="PTHR43046:SF12">
    <property type="entry name" value="GDP-MANNOSE MANNOSYL HYDROLASE"/>
    <property type="match status" value="1"/>
</dbReference>
<evidence type="ECO:0000313" key="6">
    <source>
        <dbReference type="Proteomes" id="UP001577267"/>
    </source>
</evidence>
<comment type="cofactor">
    <cofactor evidence="1">
        <name>Mg(2+)</name>
        <dbReference type="ChEBI" id="CHEBI:18420"/>
    </cofactor>
</comment>
<keyword evidence="3" id="KW-0460">Magnesium</keyword>
<dbReference type="RefSeq" id="WP_375061416.1">
    <property type="nucleotide sequence ID" value="NZ_JBHGBT010000002.1"/>
</dbReference>
<dbReference type="Pfam" id="PF00293">
    <property type="entry name" value="NUDIX"/>
    <property type="match status" value="1"/>
</dbReference>
<keyword evidence="6" id="KW-1185">Reference proteome</keyword>
<dbReference type="PANTHER" id="PTHR43046">
    <property type="entry name" value="GDP-MANNOSE MANNOSYL HYDROLASE"/>
    <property type="match status" value="1"/>
</dbReference>
<sequence>MHNYSEFTNPPPRRLAGLALIRNEHGAVLLVEKTYKTGPDRFGLVGGLAKPGEPASIACQRETRVETGLLLVPGPVLAIHHMAADGDVREGANVVFDCGTIDAAAQLTRPADEIAGYRWTHPAELDDLVPPYQAWRIHASLTALAGGQVHYLIGHPHETADPTPGKSEEQ</sequence>
<evidence type="ECO:0000259" key="4">
    <source>
        <dbReference type="PROSITE" id="PS51462"/>
    </source>
</evidence>
<protein>
    <submittedName>
        <fullName evidence="5">NUDIX domain-containing protein</fullName>
    </submittedName>
</protein>
<evidence type="ECO:0000256" key="1">
    <source>
        <dbReference type="ARBA" id="ARBA00001946"/>
    </source>
</evidence>
<comment type="caution">
    <text evidence="5">The sequence shown here is derived from an EMBL/GenBank/DDBJ whole genome shotgun (WGS) entry which is preliminary data.</text>
</comment>
<organism evidence="5 6">
    <name type="scientific">Streptomyces carpaticus</name>
    <dbReference type="NCBI Taxonomy" id="285558"/>
    <lineage>
        <taxon>Bacteria</taxon>
        <taxon>Bacillati</taxon>
        <taxon>Actinomycetota</taxon>
        <taxon>Actinomycetes</taxon>
        <taxon>Kitasatosporales</taxon>
        <taxon>Streptomycetaceae</taxon>
        <taxon>Streptomyces</taxon>
    </lineage>
</organism>
<name>A0ABV4ZHH8_9ACTN</name>
<dbReference type="SUPFAM" id="SSF55811">
    <property type="entry name" value="Nudix"/>
    <property type="match status" value="1"/>
</dbReference>
<evidence type="ECO:0000313" key="5">
    <source>
        <dbReference type="EMBL" id="MFB4193377.1"/>
    </source>
</evidence>
<dbReference type="PROSITE" id="PS51462">
    <property type="entry name" value="NUDIX"/>
    <property type="match status" value="1"/>
</dbReference>
<dbReference type="Gene3D" id="3.90.79.10">
    <property type="entry name" value="Nucleoside Triphosphate Pyrophosphohydrolase"/>
    <property type="match status" value="1"/>
</dbReference>